<evidence type="ECO:0000256" key="5">
    <source>
        <dbReference type="ARBA" id="ARBA00022729"/>
    </source>
</evidence>
<dbReference type="GO" id="GO:0005576">
    <property type="term" value="C:extracellular region"/>
    <property type="evidence" value="ECO:0007669"/>
    <property type="project" value="UniProtKB-SubCell"/>
</dbReference>
<dbReference type="Pfam" id="PF05498">
    <property type="entry name" value="RALF"/>
    <property type="match status" value="1"/>
</dbReference>
<keyword evidence="5 8" id="KW-0732">Signal</keyword>
<evidence type="ECO:0000256" key="2">
    <source>
        <dbReference type="ARBA" id="ARBA00009178"/>
    </source>
</evidence>
<dbReference type="GO" id="GO:0040008">
    <property type="term" value="P:regulation of growth"/>
    <property type="evidence" value="ECO:0007669"/>
    <property type="project" value="UniProtKB-ARBA"/>
</dbReference>
<comment type="caution">
    <text evidence="9">The sequence shown here is derived from an EMBL/GenBank/DDBJ whole genome shotgun (WGS) entry which is preliminary data.</text>
</comment>
<evidence type="ECO:0000313" key="9">
    <source>
        <dbReference type="EMBL" id="KAI9176492.1"/>
    </source>
</evidence>
<proteinExistence type="inferred from homology"/>
<keyword evidence="4" id="KW-0372">Hormone</keyword>
<keyword evidence="10" id="KW-1185">Reference proteome</keyword>
<accession>A0AAD5IT21</accession>
<name>A0AAD5IT21_ACENE</name>
<evidence type="ECO:0000256" key="7">
    <source>
        <dbReference type="ARBA" id="ARBA00037228"/>
    </source>
</evidence>
<evidence type="ECO:0000313" key="10">
    <source>
        <dbReference type="Proteomes" id="UP001064489"/>
    </source>
</evidence>
<organism evidence="9 10">
    <name type="scientific">Acer negundo</name>
    <name type="common">Box elder</name>
    <dbReference type="NCBI Taxonomy" id="4023"/>
    <lineage>
        <taxon>Eukaryota</taxon>
        <taxon>Viridiplantae</taxon>
        <taxon>Streptophyta</taxon>
        <taxon>Embryophyta</taxon>
        <taxon>Tracheophyta</taxon>
        <taxon>Spermatophyta</taxon>
        <taxon>Magnoliopsida</taxon>
        <taxon>eudicotyledons</taxon>
        <taxon>Gunneridae</taxon>
        <taxon>Pentapetalae</taxon>
        <taxon>rosids</taxon>
        <taxon>malvids</taxon>
        <taxon>Sapindales</taxon>
        <taxon>Sapindaceae</taxon>
        <taxon>Hippocastanoideae</taxon>
        <taxon>Acereae</taxon>
        <taxon>Acer</taxon>
    </lineage>
</organism>
<dbReference type="PROSITE" id="PS51257">
    <property type="entry name" value="PROKAR_LIPOPROTEIN"/>
    <property type="match status" value="1"/>
</dbReference>
<evidence type="ECO:0000256" key="4">
    <source>
        <dbReference type="ARBA" id="ARBA00022702"/>
    </source>
</evidence>
<reference evidence="9" key="1">
    <citation type="journal article" date="2022" name="Plant J.">
        <title>Strategies of tolerance reflected in two North American maple genomes.</title>
        <authorList>
            <person name="McEvoy S.L."/>
            <person name="Sezen U.U."/>
            <person name="Trouern-Trend A."/>
            <person name="McMahon S.M."/>
            <person name="Schaberg P.G."/>
            <person name="Yang J."/>
            <person name="Wegrzyn J.L."/>
            <person name="Swenson N.G."/>
        </authorList>
    </citation>
    <scope>NUCLEOTIDE SEQUENCE</scope>
    <source>
        <strain evidence="9">91603</strain>
    </source>
</reference>
<evidence type="ECO:0000256" key="3">
    <source>
        <dbReference type="ARBA" id="ARBA00022525"/>
    </source>
</evidence>
<keyword evidence="3" id="KW-0964">Secreted</keyword>
<comment type="function">
    <text evidence="7">Cell signaling peptide that may regulate plant stress, growth, and development. Mediates a rapid alkalinization of extracellular space by mediating a transient increase in the cytoplasmic Ca(2+) concentration leading to a calcium-dependent signaling events through a cell surface receptor and a concomitant activation of some intracellular mitogen-activated protein kinases.</text>
</comment>
<dbReference type="EMBL" id="JAJSOW010000102">
    <property type="protein sequence ID" value="KAI9176492.1"/>
    <property type="molecule type" value="Genomic_DNA"/>
</dbReference>
<dbReference type="Proteomes" id="UP001064489">
    <property type="component" value="Chromosome 5"/>
</dbReference>
<evidence type="ECO:0000256" key="8">
    <source>
        <dbReference type="SAM" id="SignalP"/>
    </source>
</evidence>
<feature type="signal peptide" evidence="8">
    <location>
        <begin position="1"/>
        <end position="26"/>
    </location>
</feature>
<sequence>MSKKKLIVFSICMLLACMLFVKEADARYISYGTIGRDRNPGCGPIHPELCTEGPPANHYSRGCDAQDHCRGGNGDEMFKQPPACWHGCGCHGWESMKKMKENNE</sequence>
<dbReference type="PANTHER" id="PTHR34270:SF3">
    <property type="entry name" value="PROTEIN RALF-LIKE 16-RELATED"/>
    <property type="match status" value="1"/>
</dbReference>
<reference evidence="9" key="2">
    <citation type="submission" date="2023-02" db="EMBL/GenBank/DDBJ databases">
        <authorList>
            <person name="Swenson N.G."/>
            <person name="Wegrzyn J.L."/>
            <person name="Mcevoy S.L."/>
        </authorList>
    </citation>
    <scope>NUCLEOTIDE SEQUENCE</scope>
    <source>
        <strain evidence="9">91603</strain>
        <tissue evidence="9">Leaf</tissue>
    </source>
</reference>
<feature type="chain" id="PRO_5042273657" evidence="8">
    <location>
        <begin position="27"/>
        <end position="104"/>
    </location>
</feature>
<keyword evidence="6" id="KW-1015">Disulfide bond</keyword>
<evidence type="ECO:0000256" key="6">
    <source>
        <dbReference type="ARBA" id="ARBA00023157"/>
    </source>
</evidence>
<dbReference type="PANTHER" id="PTHR34270">
    <property type="entry name" value="PROTEIN RALF-LIKE 15-RELATED"/>
    <property type="match status" value="1"/>
</dbReference>
<dbReference type="GO" id="GO:0005179">
    <property type="term" value="F:hormone activity"/>
    <property type="evidence" value="ECO:0007669"/>
    <property type="project" value="UniProtKB-KW"/>
</dbReference>
<protein>
    <submittedName>
        <fullName evidence="9">Uncharacterized protein</fullName>
    </submittedName>
</protein>
<gene>
    <name evidence="9" type="ORF">LWI28_003515</name>
</gene>
<dbReference type="InterPro" id="IPR008801">
    <property type="entry name" value="RALF"/>
</dbReference>
<comment type="similarity">
    <text evidence="2">Belongs to the plant rapid alkalinization factor (RALF) family.</text>
</comment>
<comment type="subcellular location">
    <subcellularLocation>
        <location evidence="1">Secreted</location>
    </subcellularLocation>
</comment>
<evidence type="ECO:0000256" key="1">
    <source>
        <dbReference type="ARBA" id="ARBA00004613"/>
    </source>
</evidence>
<dbReference type="AlphaFoldDB" id="A0AAD5IT21"/>